<gene>
    <name evidence="2" type="ORF">GQ651_07225</name>
</gene>
<evidence type="ECO:0000313" key="3">
    <source>
        <dbReference type="Proteomes" id="UP000480350"/>
    </source>
</evidence>
<organism evidence="2 3">
    <name type="scientific">Kangsaoukella pontilimi</name>
    <dbReference type="NCBI Taxonomy" id="2691042"/>
    <lineage>
        <taxon>Bacteria</taxon>
        <taxon>Pseudomonadati</taxon>
        <taxon>Pseudomonadota</taxon>
        <taxon>Alphaproteobacteria</taxon>
        <taxon>Rhodobacterales</taxon>
        <taxon>Paracoccaceae</taxon>
        <taxon>Kangsaoukella</taxon>
    </lineage>
</organism>
<comment type="caution">
    <text evidence="2">The sequence shown here is derived from an EMBL/GenBank/DDBJ whole genome shotgun (WGS) entry which is preliminary data.</text>
</comment>
<sequence>MSAAALAAHLATGTTTVARAWLVRRRDGRELGFTDHDRDLSFAGVVFSASAGLSARAVEQTTGLAVDNSEAVGVLSDPAISEGDIRAGLFDGAEVELWLVNWADTSARRRIFRGNLGEIERSGASFRCELRGLSDRLNRPIGRSYQKRCGAVLGDRACGVDIGAPEVSVALPVVRIERGSELWLAGGEAYSEGWFSRGRVSVETGAGVGASGSVKRDRLIAGQRVVELWSFLSAGLQPGDTLRLVAGCDKRAETCREKFDNFLNFRGFPDIPGEDWLMSYPVSADRNDGGTRRS</sequence>
<keyword evidence="3" id="KW-1185">Reference proteome</keyword>
<accession>A0A7C9MWH6</accession>
<feature type="domain" description="Bacteriophage phiJL001 Gp84 C-terminal" evidence="1">
    <location>
        <begin position="193"/>
        <end position="275"/>
    </location>
</feature>
<protein>
    <submittedName>
        <fullName evidence="2">DUF2163 domain-containing protein</fullName>
    </submittedName>
</protein>
<dbReference type="InterPro" id="IPR018964">
    <property type="entry name" value="Phage_phiJL001_Gp84_C"/>
</dbReference>
<dbReference type="Pfam" id="PF09356">
    <property type="entry name" value="Phage_BR0599"/>
    <property type="match status" value="1"/>
</dbReference>
<dbReference type="Proteomes" id="UP000480350">
    <property type="component" value="Unassembled WGS sequence"/>
</dbReference>
<reference evidence="2 3" key="2">
    <citation type="submission" date="2020-03" db="EMBL/GenBank/DDBJ databases">
        <title>Kangsaoukella pontilimi gen. nov., sp. nov., a new member of the family Rhodobacteraceae isolated from a tidal mudflat.</title>
        <authorList>
            <person name="Kim I.S."/>
        </authorList>
    </citation>
    <scope>NUCLEOTIDE SEQUENCE [LARGE SCALE GENOMIC DNA]</scope>
    <source>
        <strain evidence="2 3">GH1-50</strain>
    </source>
</reference>
<dbReference type="Pfam" id="PF09931">
    <property type="entry name" value="Phage_phiJL001_Gp84_N"/>
    <property type="match status" value="1"/>
</dbReference>
<dbReference type="EMBL" id="WUPT01000001">
    <property type="protein sequence ID" value="MXQ07634.1"/>
    <property type="molecule type" value="Genomic_DNA"/>
</dbReference>
<dbReference type="RefSeq" id="WP_160763498.1">
    <property type="nucleotide sequence ID" value="NZ_WUPT01000001.1"/>
</dbReference>
<dbReference type="AlphaFoldDB" id="A0A7C9MWH6"/>
<evidence type="ECO:0000259" key="1">
    <source>
        <dbReference type="Pfam" id="PF09356"/>
    </source>
</evidence>
<evidence type="ECO:0000313" key="2">
    <source>
        <dbReference type="EMBL" id="MXQ07634.1"/>
    </source>
</evidence>
<dbReference type="InterPro" id="IPR011928">
    <property type="entry name" value="Phage_phiJL001_Gp84"/>
</dbReference>
<reference evidence="2 3" key="1">
    <citation type="submission" date="2019-12" db="EMBL/GenBank/DDBJ databases">
        <authorList>
            <person name="Lee S.D."/>
        </authorList>
    </citation>
    <scope>NUCLEOTIDE SEQUENCE [LARGE SCALE GENOMIC DNA]</scope>
    <source>
        <strain evidence="2 3">GH1-50</strain>
    </source>
</reference>
<dbReference type="NCBIfam" id="TIGR02218">
    <property type="entry name" value="phg_TIGR02218"/>
    <property type="match status" value="1"/>
</dbReference>
<name>A0A7C9MWH6_9RHOB</name>
<proteinExistence type="predicted"/>